<dbReference type="AlphaFoldDB" id="A0AB39PEG4"/>
<evidence type="ECO:0000313" key="2">
    <source>
        <dbReference type="EMBL" id="XDQ28447.1"/>
    </source>
</evidence>
<accession>A0AB39PEG4</accession>
<dbReference type="RefSeq" id="WP_369236492.1">
    <property type="nucleotide sequence ID" value="NZ_CP163435.1"/>
</dbReference>
<sequence length="196" mass="22025">MNFSVKPVLTGELTVLRPFTEDDAAGIAEIIDDPEVIRFTFDSSTELTLERLRSWYGSRSAQTDRLDLAVTDRSTGELLGEVVLYEWDAESRSCTFRTLIGPRGRGRGIGTEATRLIVGYGIEQLGLHRIQLEAYADNHRALRVYEKVGFVVEGVRREVQVRDGEWADEVLMAVLDHEWAIHRGHPNVGPVSSTVR</sequence>
<dbReference type="SUPFAM" id="SSF55729">
    <property type="entry name" value="Acyl-CoA N-acyltransferases (Nat)"/>
    <property type="match status" value="1"/>
</dbReference>
<dbReference type="PANTHER" id="PTHR43610:SF1">
    <property type="entry name" value="N-ACETYLTRANSFERASE DOMAIN-CONTAINING PROTEIN"/>
    <property type="match status" value="1"/>
</dbReference>
<proteinExistence type="predicted"/>
<organism evidence="2">
    <name type="scientific">Streptomyces sp. R21</name>
    <dbReference type="NCBI Taxonomy" id="3238627"/>
    <lineage>
        <taxon>Bacteria</taxon>
        <taxon>Bacillati</taxon>
        <taxon>Actinomycetota</taxon>
        <taxon>Actinomycetes</taxon>
        <taxon>Kitasatosporales</taxon>
        <taxon>Streptomycetaceae</taxon>
        <taxon>Streptomyces</taxon>
    </lineage>
</organism>
<dbReference type="InterPro" id="IPR000182">
    <property type="entry name" value="GNAT_dom"/>
</dbReference>
<dbReference type="PANTHER" id="PTHR43610">
    <property type="entry name" value="BLL6696 PROTEIN"/>
    <property type="match status" value="1"/>
</dbReference>
<reference evidence="2" key="1">
    <citation type="submission" date="2024-07" db="EMBL/GenBank/DDBJ databases">
        <authorList>
            <person name="Yu S.T."/>
        </authorList>
    </citation>
    <scope>NUCLEOTIDE SEQUENCE</scope>
    <source>
        <strain evidence="2">R21</strain>
    </source>
</reference>
<dbReference type="InterPro" id="IPR016181">
    <property type="entry name" value="Acyl_CoA_acyltransferase"/>
</dbReference>
<dbReference type="GO" id="GO:0016747">
    <property type="term" value="F:acyltransferase activity, transferring groups other than amino-acyl groups"/>
    <property type="evidence" value="ECO:0007669"/>
    <property type="project" value="InterPro"/>
</dbReference>
<dbReference type="EMBL" id="CP163435">
    <property type="protein sequence ID" value="XDQ28447.1"/>
    <property type="molecule type" value="Genomic_DNA"/>
</dbReference>
<keyword evidence="2" id="KW-0808">Transferase</keyword>
<gene>
    <name evidence="2" type="ORF">AB5J56_28825</name>
</gene>
<dbReference type="Gene3D" id="3.40.630.30">
    <property type="match status" value="1"/>
</dbReference>
<keyword evidence="2" id="KW-0012">Acyltransferase</keyword>
<evidence type="ECO:0000259" key="1">
    <source>
        <dbReference type="PROSITE" id="PS51186"/>
    </source>
</evidence>
<dbReference type="Pfam" id="PF13302">
    <property type="entry name" value="Acetyltransf_3"/>
    <property type="match status" value="1"/>
</dbReference>
<name>A0AB39PEG4_9ACTN</name>
<feature type="domain" description="N-acetyltransferase" evidence="1">
    <location>
        <begin position="14"/>
        <end position="177"/>
    </location>
</feature>
<dbReference type="PROSITE" id="PS51186">
    <property type="entry name" value="GNAT"/>
    <property type="match status" value="1"/>
</dbReference>
<dbReference type="EC" id="2.3.-.-" evidence="2"/>
<protein>
    <submittedName>
        <fullName evidence="2">GNAT family N-acetyltransferase</fullName>
        <ecNumber evidence="2">2.3.-.-</ecNumber>
    </submittedName>
</protein>